<dbReference type="SMART" id="SM00511">
    <property type="entry name" value="ORANGE"/>
    <property type="match status" value="1"/>
</dbReference>
<dbReference type="GO" id="GO:0005634">
    <property type="term" value="C:nucleus"/>
    <property type="evidence" value="ECO:0007669"/>
    <property type="project" value="UniProtKB-SubCell"/>
</dbReference>
<keyword evidence="5" id="KW-0539">Nucleus</keyword>
<dbReference type="GO" id="GO:0046983">
    <property type="term" value="F:protein dimerization activity"/>
    <property type="evidence" value="ECO:0007669"/>
    <property type="project" value="InterPro"/>
</dbReference>
<accession>A0AAN8ZZB2</accession>
<comment type="subcellular location">
    <subcellularLocation>
        <location evidence="1">Nucleus</location>
    </subcellularLocation>
</comment>
<dbReference type="Pfam" id="PF00010">
    <property type="entry name" value="HLH"/>
    <property type="match status" value="1"/>
</dbReference>
<dbReference type="Gene3D" id="4.10.280.10">
    <property type="entry name" value="Helix-loop-helix DNA-binding domain"/>
    <property type="match status" value="1"/>
</dbReference>
<evidence type="ECO:0000313" key="10">
    <source>
        <dbReference type="Proteomes" id="UP001381693"/>
    </source>
</evidence>
<feature type="compositionally biased region" description="Polar residues" evidence="6">
    <location>
        <begin position="499"/>
        <end position="508"/>
    </location>
</feature>
<feature type="domain" description="BHLH" evidence="7">
    <location>
        <begin position="126"/>
        <end position="183"/>
    </location>
</feature>
<evidence type="ECO:0000256" key="5">
    <source>
        <dbReference type="ARBA" id="ARBA00023242"/>
    </source>
</evidence>
<evidence type="ECO:0000259" key="8">
    <source>
        <dbReference type="PROSITE" id="PS51054"/>
    </source>
</evidence>
<proteinExistence type="predicted"/>
<evidence type="ECO:0000256" key="3">
    <source>
        <dbReference type="ARBA" id="ARBA00023125"/>
    </source>
</evidence>
<feature type="compositionally biased region" description="Basic residues" evidence="6">
    <location>
        <begin position="23"/>
        <end position="38"/>
    </location>
</feature>
<feature type="compositionally biased region" description="Polar residues" evidence="6">
    <location>
        <begin position="66"/>
        <end position="77"/>
    </location>
</feature>
<keyword evidence="10" id="KW-1185">Reference proteome</keyword>
<name>A0AAN8ZZB2_HALRR</name>
<feature type="compositionally biased region" description="Low complexity" evidence="6">
    <location>
        <begin position="427"/>
        <end position="442"/>
    </location>
</feature>
<keyword evidence="4" id="KW-0804">Transcription</keyword>
<feature type="compositionally biased region" description="Basic and acidic residues" evidence="6">
    <location>
        <begin position="44"/>
        <end position="65"/>
    </location>
</feature>
<evidence type="ECO:0000256" key="4">
    <source>
        <dbReference type="ARBA" id="ARBA00023163"/>
    </source>
</evidence>
<protein>
    <submittedName>
        <fullName evidence="9">Uncharacterized protein</fullName>
    </submittedName>
</protein>
<dbReference type="EMBL" id="JAXCGZ010011662">
    <property type="protein sequence ID" value="KAK7074331.1"/>
    <property type="molecule type" value="Genomic_DNA"/>
</dbReference>
<feature type="region of interest" description="Disordered" evidence="6">
    <location>
        <begin position="23"/>
        <end position="139"/>
    </location>
</feature>
<gene>
    <name evidence="9" type="ORF">SK128_003554</name>
</gene>
<dbReference type="PANTHER" id="PTHR10985">
    <property type="entry name" value="BASIC HELIX-LOOP-HELIX TRANSCRIPTION FACTOR, HES-RELATED"/>
    <property type="match status" value="1"/>
</dbReference>
<evidence type="ECO:0000256" key="6">
    <source>
        <dbReference type="SAM" id="MobiDB-lite"/>
    </source>
</evidence>
<dbReference type="PROSITE" id="PS50888">
    <property type="entry name" value="BHLH"/>
    <property type="match status" value="1"/>
</dbReference>
<feature type="region of interest" description="Disordered" evidence="6">
    <location>
        <begin position="393"/>
        <end position="534"/>
    </location>
</feature>
<dbReference type="Pfam" id="PF07527">
    <property type="entry name" value="Hairy_orange"/>
    <property type="match status" value="1"/>
</dbReference>
<dbReference type="AlphaFoldDB" id="A0AAN8ZZB2"/>
<dbReference type="Gene3D" id="6.10.250.980">
    <property type="match status" value="1"/>
</dbReference>
<feature type="compositionally biased region" description="Polar residues" evidence="6">
    <location>
        <begin position="455"/>
        <end position="470"/>
    </location>
</feature>
<organism evidence="9 10">
    <name type="scientific">Halocaridina rubra</name>
    <name type="common">Hawaiian red shrimp</name>
    <dbReference type="NCBI Taxonomy" id="373956"/>
    <lineage>
        <taxon>Eukaryota</taxon>
        <taxon>Metazoa</taxon>
        <taxon>Ecdysozoa</taxon>
        <taxon>Arthropoda</taxon>
        <taxon>Crustacea</taxon>
        <taxon>Multicrustacea</taxon>
        <taxon>Malacostraca</taxon>
        <taxon>Eumalacostraca</taxon>
        <taxon>Eucarida</taxon>
        <taxon>Decapoda</taxon>
        <taxon>Pleocyemata</taxon>
        <taxon>Caridea</taxon>
        <taxon>Atyoidea</taxon>
        <taxon>Atyidae</taxon>
        <taxon>Halocaridina</taxon>
    </lineage>
</organism>
<dbReference type="Proteomes" id="UP001381693">
    <property type="component" value="Unassembled WGS sequence"/>
</dbReference>
<dbReference type="PROSITE" id="PS51054">
    <property type="entry name" value="ORANGE"/>
    <property type="match status" value="1"/>
</dbReference>
<keyword evidence="3" id="KW-0238">DNA-binding</keyword>
<dbReference type="InterPro" id="IPR011598">
    <property type="entry name" value="bHLH_dom"/>
</dbReference>
<feature type="domain" description="Orange" evidence="8">
    <location>
        <begin position="208"/>
        <end position="241"/>
    </location>
</feature>
<comment type="caution">
    <text evidence="9">The sequence shown here is derived from an EMBL/GenBank/DDBJ whole genome shotgun (WGS) entry which is preliminary data.</text>
</comment>
<dbReference type="InterPro" id="IPR003650">
    <property type="entry name" value="Orange_dom"/>
</dbReference>
<dbReference type="InterPro" id="IPR036638">
    <property type="entry name" value="HLH_DNA-bd_sf"/>
</dbReference>
<dbReference type="FunFam" id="4.10.280.10:FF:000009">
    <property type="entry name" value="Transcription factor HES-1"/>
    <property type="match status" value="1"/>
</dbReference>
<dbReference type="SUPFAM" id="SSF47459">
    <property type="entry name" value="HLH, helix-loop-helix DNA-binding domain"/>
    <property type="match status" value="1"/>
</dbReference>
<sequence>MEDNISSVGCVTQVGIDAAGAALHHHHHHYRSKHRSHSANRFSRHSDEQERHPEDHHSRLDEHRNSQIYARSSSLDTESGRDVLSPGNDYLDRLEDEDDLENTMTPEPSSLLAHRRTASPADCTSHKKSNKPLMEKKRRQRINRCVNDLKMLVLEALKKDPSRYSKLEKADILEMTVKHLQMLHKQEAVAGRMMGGSRFVNGDDLSKYRAGFAHCAAEVTKFLASLNNIPSDLHSKVLSHLNSLVTSSASNVNANATCVQNNVSVMANPAPIILVLNNPATATTPVSQIATQPIGFQDSAGNSLGAQPNFTVIAAPRTQGVSSSLQLQPQTNNVQILPPRLNNGDLTLILPATVPLVTQNKEIRSPPSNSLQASAPVLTAILTSDRNHISSSNFVQPPALSTSSDDSALGPETLDVSDSEMSCSGVSTPISSMSAASSPLPAEEAGRISPKKGTSRSASSPKSQLWSSTSFREELDASASSSQSNARRHQIIAPKPSCPWSSRPNCSDANKRKKANTPPPPPEEDLQSMWRPWH</sequence>
<feature type="compositionally biased region" description="Polar residues" evidence="6">
    <location>
        <begin position="393"/>
        <end position="406"/>
    </location>
</feature>
<dbReference type="CDD" id="cd11459">
    <property type="entry name" value="bHLH-O_HES1_4"/>
    <property type="match status" value="1"/>
</dbReference>
<feature type="compositionally biased region" description="Basic residues" evidence="6">
    <location>
        <begin position="126"/>
        <end position="139"/>
    </location>
</feature>
<evidence type="ECO:0000256" key="2">
    <source>
        <dbReference type="ARBA" id="ARBA00023015"/>
    </source>
</evidence>
<dbReference type="SUPFAM" id="SSF158457">
    <property type="entry name" value="Orange domain-like"/>
    <property type="match status" value="1"/>
</dbReference>
<evidence type="ECO:0000259" key="7">
    <source>
        <dbReference type="PROSITE" id="PS50888"/>
    </source>
</evidence>
<reference evidence="9 10" key="1">
    <citation type="submission" date="2023-11" db="EMBL/GenBank/DDBJ databases">
        <title>Halocaridina rubra genome assembly.</title>
        <authorList>
            <person name="Smith C."/>
        </authorList>
    </citation>
    <scope>NUCLEOTIDE SEQUENCE [LARGE SCALE GENOMIC DNA]</scope>
    <source>
        <strain evidence="9">EP-1</strain>
        <tissue evidence="9">Whole</tissue>
    </source>
</reference>
<dbReference type="InterPro" id="IPR050370">
    <property type="entry name" value="HES_HEY"/>
</dbReference>
<evidence type="ECO:0000313" key="9">
    <source>
        <dbReference type="EMBL" id="KAK7074331.1"/>
    </source>
</evidence>
<dbReference type="GO" id="GO:1990837">
    <property type="term" value="F:sequence-specific double-stranded DNA binding"/>
    <property type="evidence" value="ECO:0007669"/>
    <property type="project" value="UniProtKB-ARBA"/>
</dbReference>
<evidence type="ECO:0000256" key="1">
    <source>
        <dbReference type="ARBA" id="ARBA00004123"/>
    </source>
</evidence>
<dbReference type="GO" id="GO:0006355">
    <property type="term" value="P:regulation of DNA-templated transcription"/>
    <property type="evidence" value="ECO:0007669"/>
    <property type="project" value="InterPro"/>
</dbReference>
<keyword evidence="2" id="KW-0805">Transcription regulation</keyword>
<dbReference type="SMART" id="SM00353">
    <property type="entry name" value="HLH"/>
    <property type="match status" value="1"/>
</dbReference>